<dbReference type="Proteomes" id="UP000252139">
    <property type="component" value="Unassembled WGS sequence"/>
</dbReference>
<proteinExistence type="predicted"/>
<feature type="compositionally biased region" description="Low complexity" evidence="1">
    <location>
        <begin position="1"/>
        <end position="20"/>
    </location>
</feature>
<dbReference type="OrthoDB" id="10291183at2759"/>
<evidence type="ECO:0008006" key="4">
    <source>
        <dbReference type="Google" id="ProtNLM"/>
    </source>
</evidence>
<evidence type="ECO:0000313" key="3">
    <source>
        <dbReference type="Proteomes" id="UP000252139"/>
    </source>
</evidence>
<name>A0A367ISV3_RHIAZ</name>
<feature type="compositionally biased region" description="Acidic residues" evidence="1">
    <location>
        <begin position="49"/>
        <end position="61"/>
    </location>
</feature>
<feature type="compositionally biased region" description="Polar residues" evidence="1">
    <location>
        <begin position="63"/>
        <end position="75"/>
    </location>
</feature>
<sequence>MNAQQQQQQNNGKNTNQATNSGTQERLLYADIAAGRAVSPLPASPLADYEELGLESEEDVTMSEASASVDVTSHGANDATAKAQSDELDDGSEDSIIKKFRSRISMLMEKEQIVSNGIIVAGSNEDMALINSKLQVIQAQIAAYSKEIVALEQSKAASTAVPSKELQNSISAESKKAIPINQIPIFRIASIDDTVIYHRTSDSTRLDNSSLFPSLEAYFNTVEYVYTHHIPNIPIDHNWEGILRMSFTPCSDIIFSWYKKNVDARKKELTWLEVKQIVVERFDTPVSNFVKGIRVLRMFPKYMESFVNYMDRFTNALDRLVDISDNKFLVIIFINTLPKSLRKFMFDKFNTITGNTSELCDPFPATWKETAVLFHKHKTLLNSELERIYQSYSSKTSYEQSLKQDKKTVFSDKDHLKTGEKDKEEASVHKKRKQPSNDDSYQKRQKHNLNKPNGSLASRWATSEKSNICRYCHKAEFSLSHRDNCVAYFKSPEYRNSLISRGNNRANDSSSNHRNYTPTYKKQNAEYKRVNMLARR</sequence>
<comment type="caution">
    <text evidence="2">The sequence shown here is derived from an EMBL/GenBank/DDBJ whole genome shotgun (WGS) entry which is preliminary data.</text>
</comment>
<feature type="region of interest" description="Disordered" evidence="1">
    <location>
        <begin position="1"/>
        <end position="24"/>
    </location>
</feature>
<feature type="region of interest" description="Disordered" evidence="1">
    <location>
        <begin position="409"/>
        <end position="457"/>
    </location>
</feature>
<accession>A0A367ISV3</accession>
<feature type="compositionally biased region" description="Basic and acidic residues" evidence="1">
    <location>
        <begin position="409"/>
        <end position="428"/>
    </location>
</feature>
<dbReference type="AlphaFoldDB" id="A0A367ISV3"/>
<protein>
    <recommendedName>
        <fullName evidence="4">Retrotransposon gag domain-containing protein</fullName>
    </recommendedName>
</protein>
<feature type="region of interest" description="Disordered" evidence="1">
    <location>
        <begin position="500"/>
        <end position="520"/>
    </location>
</feature>
<evidence type="ECO:0000256" key="1">
    <source>
        <dbReference type="SAM" id="MobiDB-lite"/>
    </source>
</evidence>
<gene>
    <name evidence="2" type="ORF">CU097_001300</name>
</gene>
<organism evidence="2 3">
    <name type="scientific">Rhizopus azygosporus</name>
    <name type="common">Rhizopus microsporus var. azygosporus</name>
    <dbReference type="NCBI Taxonomy" id="86630"/>
    <lineage>
        <taxon>Eukaryota</taxon>
        <taxon>Fungi</taxon>
        <taxon>Fungi incertae sedis</taxon>
        <taxon>Mucoromycota</taxon>
        <taxon>Mucoromycotina</taxon>
        <taxon>Mucoromycetes</taxon>
        <taxon>Mucorales</taxon>
        <taxon>Mucorineae</taxon>
        <taxon>Rhizopodaceae</taxon>
        <taxon>Rhizopus</taxon>
    </lineage>
</organism>
<evidence type="ECO:0000313" key="2">
    <source>
        <dbReference type="EMBL" id="RCH80774.1"/>
    </source>
</evidence>
<keyword evidence="3" id="KW-1185">Reference proteome</keyword>
<feature type="region of interest" description="Disordered" evidence="1">
    <location>
        <begin position="49"/>
        <end position="90"/>
    </location>
</feature>
<dbReference type="EMBL" id="PJQL01003744">
    <property type="protein sequence ID" value="RCH80774.1"/>
    <property type="molecule type" value="Genomic_DNA"/>
</dbReference>
<reference evidence="2 3" key="1">
    <citation type="journal article" date="2018" name="G3 (Bethesda)">
        <title>Phylogenetic and Phylogenomic Definition of Rhizopus Species.</title>
        <authorList>
            <person name="Gryganskyi A.P."/>
            <person name="Golan J."/>
            <person name="Dolatabadi S."/>
            <person name="Mondo S."/>
            <person name="Robb S."/>
            <person name="Idnurm A."/>
            <person name="Muszewska A."/>
            <person name="Steczkiewicz K."/>
            <person name="Masonjones S."/>
            <person name="Liao H.L."/>
            <person name="Gajdeczka M.T."/>
            <person name="Anike F."/>
            <person name="Vuek A."/>
            <person name="Anishchenko I.M."/>
            <person name="Voigt K."/>
            <person name="de Hoog G.S."/>
            <person name="Smith M.E."/>
            <person name="Heitman J."/>
            <person name="Vilgalys R."/>
            <person name="Stajich J.E."/>
        </authorList>
    </citation>
    <scope>NUCLEOTIDE SEQUENCE [LARGE SCALE GENOMIC DNA]</scope>
    <source>
        <strain evidence="2 3">CBS 357.93</strain>
    </source>
</reference>